<reference evidence="1 2" key="1">
    <citation type="submission" date="2017-04" db="EMBL/GenBank/DDBJ databases">
        <title>Genome Sequence of the Model Brown-Rot Fungus Postia placenta SB12.</title>
        <authorList>
            <consortium name="DOE Joint Genome Institute"/>
            <person name="Gaskell J."/>
            <person name="Kersten P."/>
            <person name="Larrondo L.F."/>
            <person name="Canessa P."/>
            <person name="Martinez D."/>
            <person name="Hibbett D."/>
            <person name="Schmoll M."/>
            <person name="Kubicek C.P."/>
            <person name="Martinez A.T."/>
            <person name="Yadav J."/>
            <person name="Master E."/>
            <person name="Magnuson J.K."/>
            <person name="James T."/>
            <person name="Yaver D."/>
            <person name="Berka R."/>
            <person name="Labutti K."/>
            <person name="Lipzen A."/>
            <person name="Aerts A."/>
            <person name="Barry K."/>
            <person name="Henrissat B."/>
            <person name="Blanchette R."/>
            <person name="Grigoriev I."/>
            <person name="Cullen D."/>
        </authorList>
    </citation>
    <scope>NUCLEOTIDE SEQUENCE [LARGE SCALE GENOMIC DNA]</scope>
    <source>
        <strain evidence="1 2">MAD-698-R-SB12</strain>
    </source>
</reference>
<keyword evidence="2" id="KW-1185">Reference proteome</keyword>
<accession>A0A1X6NDJ7</accession>
<dbReference type="GeneID" id="36323402"/>
<dbReference type="AlphaFoldDB" id="A0A1X6NDJ7"/>
<dbReference type="RefSeq" id="XP_024343492.1">
    <property type="nucleotide sequence ID" value="XM_024478452.1"/>
</dbReference>
<organism evidence="1 2">
    <name type="scientific">Postia placenta MAD-698-R-SB12</name>
    <dbReference type="NCBI Taxonomy" id="670580"/>
    <lineage>
        <taxon>Eukaryota</taxon>
        <taxon>Fungi</taxon>
        <taxon>Dikarya</taxon>
        <taxon>Basidiomycota</taxon>
        <taxon>Agaricomycotina</taxon>
        <taxon>Agaricomycetes</taxon>
        <taxon>Polyporales</taxon>
        <taxon>Adustoporiaceae</taxon>
        <taxon>Rhodonia</taxon>
    </lineage>
</organism>
<evidence type="ECO:0000313" key="2">
    <source>
        <dbReference type="Proteomes" id="UP000194127"/>
    </source>
</evidence>
<evidence type="ECO:0000313" key="1">
    <source>
        <dbReference type="EMBL" id="OSX66698.1"/>
    </source>
</evidence>
<dbReference type="Proteomes" id="UP000194127">
    <property type="component" value="Unassembled WGS sequence"/>
</dbReference>
<sequence length="81" mass="8984">MSAPKWLLLDTVLVIPVEPRIDASMIHIAKFISSPYSARLLFAPFPGEPAALRVNISESNNSSWPEHKVPVKKQKCTSKVV</sequence>
<protein>
    <submittedName>
        <fullName evidence="1">Uncharacterized protein</fullName>
    </submittedName>
</protein>
<name>A0A1X6NDJ7_9APHY</name>
<dbReference type="EMBL" id="KZ110592">
    <property type="protein sequence ID" value="OSX66698.1"/>
    <property type="molecule type" value="Genomic_DNA"/>
</dbReference>
<proteinExistence type="predicted"/>
<gene>
    <name evidence="1" type="ORF">POSPLADRAFT_1044062</name>
</gene>